<reference evidence="1 2" key="1">
    <citation type="journal article" date="2011" name="J. Bacteriol.">
        <title>Complete genome sequence of a novel clinical isolate, the nontuberculous Mycobacterium strain JDM601.</title>
        <authorList>
            <person name="Zhang Z.Y."/>
            <person name="Sun Z.Q."/>
            <person name="Wang Z.L."/>
            <person name="Wen Z.L."/>
            <person name="Sun Q.W."/>
            <person name="Zhu Z.Q."/>
            <person name="Song Y.Z."/>
            <person name="Zhao J.W."/>
            <person name="Wang H.H."/>
            <person name="Zhang S.L."/>
            <person name="Guo X.K."/>
        </authorList>
    </citation>
    <scope>NUCLEOTIDE SEQUENCE [LARGE SCALE GENOMIC DNA]</scope>
    <source>
        <strain evidence="1 2">JDM601</strain>
    </source>
</reference>
<keyword evidence="2" id="KW-1185">Reference proteome</keyword>
<name>F5Z2T1_MYCSD</name>
<sequence length="60" mass="6341">MRFLGLWALRRGEARSRGEPTRLDPGGRCPHAGSARPIPCGRLSTCCRGCSAVAGCGAVW</sequence>
<dbReference type="AlphaFoldDB" id="F5Z2T1"/>
<accession>F5Z2T1</accession>
<organism evidence="1 2">
    <name type="scientific">Mycolicibacter sinensis (strain JDM601)</name>
    <name type="common">Mycobacterium sinense</name>
    <dbReference type="NCBI Taxonomy" id="875328"/>
    <lineage>
        <taxon>Bacteria</taxon>
        <taxon>Bacillati</taxon>
        <taxon>Actinomycetota</taxon>
        <taxon>Actinomycetes</taxon>
        <taxon>Mycobacteriales</taxon>
        <taxon>Mycobacteriaceae</taxon>
        <taxon>Mycolicibacter</taxon>
    </lineage>
</organism>
<dbReference type="EMBL" id="CP002329">
    <property type="protein sequence ID" value="AEF35868.1"/>
    <property type="molecule type" value="Genomic_DNA"/>
</dbReference>
<gene>
    <name evidence="1" type="ordered locus">JDM601_1868</name>
</gene>
<evidence type="ECO:0000313" key="1">
    <source>
        <dbReference type="EMBL" id="AEF35868.1"/>
    </source>
</evidence>
<dbReference type="KEGG" id="mjd:JDM601_1868"/>
<dbReference type="Proteomes" id="UP000009224">
    <property type="component" value="Chromosome"/>
</dbReference>
<evidence type="ECO:0000313" key="2">
    <source>
        <dbReference type="Proteomes" id="UP000009224"/>
    </source>
</evidence>
<dbReference type="HOGENOM" id="CLU_2936697_0_0_11"/>
<protein>
    <submittedName>
        <fullName evidence="1">Uncharacterized protein</fullName>
    </submittedName>
</protein>
<proteinExistence type="predicted"/>